<evidence type="ECO:0000313" key="3">
    <source>
        <dbReference type="EMBL" id="GAA3392642.1"/>
    </source>
</evidence>
<dbReference type="EMBL" id="BAAAYN010000038">
    <property type="protein sequence ID" value="GAA3392642.1"/>
    <property type="molecule type" value="Genomic_DNA"/>
</dbReference>
<dbReference type="InterPro" id="IPR011032">
    <property type="entry name" value="GroES-like_sf"/>
</dbReference>
<dbReference type="PANTHER" id="PTHR11695:SF648">
    <property type="entry name" value="ZINC-BINDING OXIDOREDUCTASE"/>
    <property type="match status" value="1"/>
</dbReference>
<dbReference type="RefSeq" id="WP_345731137.1">
    <property type="nucleotide sequence ID" value="NZ_BAAAYN010000038.1"/>
</dbReference>
<dbReference type="InterPro" id="IPR020843">
    <property type="entry name" value="ER"/>
</dbReference>
<organism evidence="3 4">
    <name type="scientific">Cryptosporangium minutisporangium</name>
    <dbReference type="NCBI Taxonomy" id="113569"/>
    <lineage>
        <taxon>Bacteria</taxon>
        <taxon>Bacillati</taxon>
        <taxon>Actinomycetota</taxon>
        <taxon>Actinomycetes</taxon>
        <taxon>Cryptosporangiales</taxon>
        <taxon>Cryptosporangiaceae</taxon>
        <taxon>Cryptosporangium</taxon>
    </lineage>
</organism>
<dbReference type="InterPro" id="IPR036291">
    <property type="entry name" value="NAD(P)-bd_dom_sf"/>
</dbReference>
<accession>A0ABP6T4X1</accession>
<dbReference type="Proteomes" id="UP001501676">
    <property type="component" value="Unassembled WGS sequence"/>
</dbReference>
<dbReference type="SUPFAM" id="SSF51735">
    <property type="entry name" value="NAD(P)-binding Rossmann-fold domains"/>
    <property type="match status" value="1"/>
</dbReference>
<keyword evidence="4" id="KW-1185">Reference proteome</keyword>
<name>A0ABP6T4X1_9ACTN</name>
<sequence>MRAYVLPATGEEAAVTDAPPPGDPGPGEVRIRVRCSSVNPSDRMMAGGFFRWMEHHYPAVLGRDFAGTIDAVGDGVTRFTTGDEVFGFVKRPYVGDGTFAEYVTIPADRYAVHRPPGLSVEDVGDLGVAGATALQCVDALACAAGETVLINGATGGVGSFAVQLARRAGLRVIATAHGSDAEQHVRFLGATATVDWTTGDLADQVRALAPDGVDGIVDLVSSDQDAITALARPVLAPGRAVAATRSGSSHADFTVHGVHCSPALDLLHRLADAAVDGLVVPRVASHPLDKIEDAFAALARAPLGKVGLEVA</sequence>
<feature type="region of interest" description="Disordered" evidence="1">
    <location>
        <begin position="1"/>
        <end position="26"/>
    </location>
</feature>
<dbReference type="Gene3D" id="3.90.180.10">
    <property type="entry name" value="Medium-chain alcohol dehydrogenases, catalytic domain"/>
    <property type="match status" value="1"/>
</dbReference>
<evidence type="ECO:0000313" key="4">
    <source>
        <dbReference type="Proteomes" id="UP001501676"/>
    </source>
</evidence>
<dbReference type="PANTHER" id="PTHR11695">
    <property type="entry name" value="ALCOHOL DEHYDROGENASE RELATED"/>
    <property type="match status" value="1"/>
</dbReference>
<gene>
    <name evidence="3" type="ORF">GCM10020369_55160</name>
</gene>
<dbReference type="InterPro" id="IPR013154">
    <property type="entry name" value="ADH-like_N"/>
</dbReference>
<dbReference type="Gene3D" id="3.40.50.720">
    <property type="entry name" value="NAD(P)-binding Rossmann-like Domain"/>
    <property type="match status" value="1"/>
</dbReference>
<dbReference type="InterPro" id="IPR050700">
    <property type="entry name" value="YIM1/Zinc_Alcohol_DH_Fams"/>
</dbReference>
<evidence type="ECO:0000256" key="1">
    <source>
        <dbReference type="SAM" id="MobiDB-lite"/>
    </source>
</evidence>
<dbReference type="InterPro" id="IPR013149">
    <property type="entry name" value="ADH-like_C"/>
</dbReference>
<dbReference type="SUPFAM" id="SSF50129">
    <property type="entry name" value="GroES-like"/>
    <property type="match status" value="1"/>
</dbReference>
<comment type="caution">
    <text evidence="3">The sequence shown here is derived from an EMBL/GenBank/DDBJ whole genome shotgun (WGS) entry which is preliminary data.</text>
</comment>
<dbReference type="SMART" id="SM00829">
    <property type="entry name" value="PKS_ER"/>
    <property type="match status" value="1"/>
</dbReference>
<feature type="domain" description="Enoyl reductase (ER)" evidence="2">
    <location>
        <begin position="10"/>
        <end position="308"/>
    </location>
</feature>
<reference evidence="4" key="1">
    <citation type="journal article" date="2019" name="Int. J. Syst. Evol. Microbiol.">
        <title>The Global Catalogue of Microorganisms (GCM) 10K type strain sequencing project: providing services to taxonomists for standard genome sequencing and annotation.</title>
        <authorList>
            <consortium name="The Broad Institute Genomics Platform"/>
            <consortium name="The Broad Institute Genome Sequencing Center for Infectious Disease"/>
            <person name="Wu L."/>
            <person name="Ma J."/>
        </authorList>
    </citation>
    <scope>NUCLEOTIDE SEQUENCE [LARGE SCALE GENOMIC DNA]</scope>
    <source>
        <strain evidence="4">JCM 9458</strain>
    </source>
</reference>
<evidence type="ECO:0000259" key="2">
    <source>
        <dbReference type="SMART" id="SM00829"/>
    </source>
</evidence>
<dbReference type="CDD" id="cd05289">
    <property type="entry name" value="MDR_like_2"/>
    <property type="match status" value="1"/>
</dbReference>
<proteinExistence type="predicted"/>
<dbReference type="Pfam" id="PF08240">
    <property type="entry name" value="ADH_N"/>
    <property type="match status" value="1"/>
</dbReference>
<dbReference type="Pfam" id="PF00107">
    <property type="entry name" value="ADH_zinc_N"/>
    <property type="match status" value="1"/>
</dbReference>
<protein>
    <submittedName>
        <fullName evidence="3">NADP-dependent oxidoreductase</fullName>
    </submittedName>
</protein>